<dbReference type="EMBL" id="SSTE01004728">
    <property type="protein sequence ID" value="KAA0062103.1"/>
    <property type="molecule type" value="Genomic_DNA"/>
</dbReference>
<evidence type="ECO:0008006" key="4">
    <source>
        <dbReference type="Google" id="ProtNLM"/>
    </source>
</evidence>
<reference evidence="2 3" key="1">
    <citation type="submission" date="2019-08" db="EMBL/GenBank/DDBJ databases">
        <title>Draft genome sequences of two oriental melons (Cucumis melo L. var makuwa).</title>
        <authorList>
            <person name="Kwon S.-Y."/>
        </authorList>
    </citation>
    <scope>NUCLEOTIDE SEQUENCE [LARGE SCALE GENOMIC DNA]</scope>
    <source>
        <strain evidence="3">cv. SW 3</strain>
        <tissue evidence="2">Leaf</tissue>
    </source>
</reference>
<evidence type="ECO:0000313" key="2">
    <source>
        <dbReference type="EMBL" id="KAA0062103.1"/>
    </source>
</evidence>
<name>A0A5A7V1Z2_CUCMM</name>
<proteinExistence type="predicted"/>
<accession>A0A5A7V1Z2</accession>
<dbReference type="Proteomes" id="UP000321393">
    <property type="component" value="Unassembled WGS sequence"/>
</dbReference>
<evidence type="ECO:0000313" key="3">
    <source>
        <dbReference type="Proteomes" id="UP000321393"/>
    </source>
</evidence>
<comment type="caution">
    <text evidence="2">The sequence shown here is derived from an EMBL/GenBank/DDBJ whole genome shotgun (WGS) entry which is preliminary data.</text>
</comment>
<protein>
    <recommendedName>
        <fullName evidence="4">Gag protease polyprotein</fullName>
    </recommendedName>
</protein>
<organism evidence="2 3">
    <name type="scientific">Cucumis melo var. makuwa</name>
    <name type="common">Oriental melon</name>
    <dbReference type="NCBI Taxonomy" id="1194695"/>
    <lineage>
        <taxon>Eukaryota</taxon>
        <taxon>Viridiplantae</taxon>
        <taxon>Streptophyta</taxon>
        <taxon>Embryophyta</taxon>
        <taxon>Tracheophyta</taxon>
        <taxon>Spermatophyta</taxon>
        <taxon>Magnoliopsida</taxon>
        <taxon>eudicotyledons</taxon>
        <taxon>Gunneridae</taxon>
        <taxon>Pentapetalae</taxon>
        <taxon>rosids</taxon>
        <taxon>fabids</taxon>
        <taxon>Cucurbitales</taxon>
        <taxon>Cucurbitaceae</taxon>
        <taxon>Benincaseae</taxon>
        <taxon>Cucumis</taxon>
    </lineage>
</organism>
<feature type="region of interest" description="Disordered" evidence="1">
    <location>
        <begin position="19"/>
        <end position="72"/>
    </location>
</feature>
<gene>
    <name evidence="2" type="ORF">E6C27_scaffold89G004570</name>
</gene>
<sequence>MDIDMIRVIRRDPRNPIALVLPPGSLQTRRMASRRGARREGGKGGRGAGRGQSEEQPAVPTVDPNAPVTQTDLAATEQHYQDMLQAALAPFLAAQ</sequence>
<dbReference type="AlphaFoldDB" id="A0A5A7V1Z2"/>
<evidence type="ECO:0000256" key="1">
    <source>
        <dbReference type="SAM" id="MobiDB-lite"/>
    </source>
</evidence>